<dbReference type="RefSeq" id="WP_002358470.1">
    <property type="nucleotide sequence ID" value="NZ_AP027138.1"/>
</dbReference>
<evidence type="ECO:0000313" key="5">
    <source>
        <dbReference type="EMBL" id="WER44405.1"/>
    </source>
</evidence>
<accession>A0A1Q1FR90</accession>
<dbReference type="Gene3D" id="3.30.2310.20">
    <property type="entry name" value="RelE-like"/>
    <property type="match status" value="1"/>
</dbReference>
<dbReference type="EMBL" id="RKMZ01000013">
    <property type="protein sequence ID" value="ROX29567.1"/>
    <property type="molecule type" value="Genomic_DNA"/>
</dbReference>
<evidence type="ECO:0000313" key="6">
    <source>
        <dbReference type="Proteomes" id="UP000281488"/>
    </source>
</evidence>
<comment type="similarity">
    <text evidence="1">Belongs to the RelE toxin family.</text>
</comment>
<keyword evidence="5" id="KW-0614">Plasmid</keyword>
<proteinExistence type="inferred from homology"/>
<protein>
    <submittedName>
        <fullName evidence="4">Type II toxin-antitoxin system RelE/ParE family toxin</fullName>
    </submittedName>
</protein>
<evidence type="ECO:0000313" key="7">
    <source>
        <dbReference type="Proteomes" id="UP000292223"/>
    </source>
</evidence>
<evidence type="ECO:0000313" key="8">
    <source>
        <dbReference type="Proteomes" id="UP001222182"/>
    </source>
</evidence>
<reference evidence="5 8" key="3">
    <citation type="submission" date="2023-03" db="EMBL/GenBank/DDBJ databases">
        <title>Complete genome sequence of an Enterococcus faecalis urinary isolate.</title>
        <authorList>
            <person name="Brauer A.L."/>
            <person name="Armbruster C.E."/>
        </authorList>
    </citation>
    <scope>NUCLEOTIDE SEQUENCE [LARGE SCALE GENOMIC DNA]</scope>
    <source>
        <strain evidence="5 8">3143</strain>
        <plasmid evidence="5 8">unnamed2</plasmid>
    </source>
</reference>
<evidence type="ECO:0000313" key="4">
    <source>
        <dbReference type="EMBL" id="RYU28193.1"/>
    </source>
</evidence>
<reference evidence="4 7" key="2">
    <citation type="submission" date="2019-02" db="EMBL/GenBank/DDBJ databases">
        <title>From farm to fork: dissemination of Tn554::fexA-optrA in linezolid-resistant Enterococcus faecalis clones from chicken feces and meat in Tunisia.</title>
        <authorList>
            <person name="Tedim A.P."/>
            <person name="Elghaieb H."/>
            <person name="Abbassi M.S."/>
            <person name="Novais C."/>
            <person name="Hassen A."/>
            <person name="Peixe L."/>
            <person name="Freitas A.R."/>
        </authorList>
    </citation>
    <scope>NUCLEOTIDE SEQUENCE [LARGE SCALE GENOMIC DNA]</scope>
    <source>
        <strain evidence="4 7">728T</strain>
    </source>
</reference>
<dbReference type="Proteomes" id="UP000292223">
    <property type="component" value="Unassembled WGS sequence"/>
</dbReference>
<dbReference type="PANTHER" id="PTHR35601:SF1">
    <property type="entry name" value="TOXIN RELE"/>
    <property type="match status" value="1"/>
</dbReference>
<dbReference type="InterPro" id="IPR035093">
    <property type="entry name" value="RelE/ParE_toxin_dom_sf"/>
</dbReference>
<name>A0A1Q1FR90_ENTFL</name>
<sequence length="89" mass="10610">MSYRLEFTPDVKKQLKKMDKYQATLLTRWLYRNIDGTANPREHGKALSANRAGQWRYRIGNYRVIVEIEDERLVVTAIQVGHRRNVYDK</sequence>
<evidence type="ECO:0000256" key="1">
    <source>
        <dbReference type="ARBA" id="ARBA00006226"/>
    </source>
</evidence>
<keyword evidence="2" id="KW-1277">Toxin-antitoxin system</keyword>
<gene>
    <name evidence="3" type="ORF">EGW16_15510</name>
    <name evidence="4" type="ORF">EU507_16960</name>
    <name evidence="5" type="ORF">P0083_16440</name>
</gene>
<dbReference type="Proteomes" id="UP001222182">
    <property type="component" value="Plasmid unnamed2"/>
</dbReference>
<evidence type="ECO:0000313" key="3">
    <source>
        <dbReference type="EMBL" id="ROX29567.1"/>
    </source>
</evidence>
<dbReference type="NCBIfam" id="TIGR02385">
    <property type="entry name" value="RelE_StbE"/>
    <property type="match status" value="1"/>
</dbReference>
<dbReference type="Proteomes" id="UP000281488">
    <property type="component" value="Unassembled WGS sequence"/>
</dbReference>
<dbReference type="AlphaFoldDB" id="A0A1Q1FR90"/>
<reference evidence="3 6" key="1">
    <citation type="submission" date="2018-10" db="EMBL/GenBank/DDBJ databases">
        <title>Genotypes and phenotypes of Enterococci isolated from broiler chickens.</title>
        <authorList>
            <person name="Muhammad A.R."/>
            <person name="Diarra M.S."/>
        </authorList>
    </citation>
    <scope>NUCLEOTIDE SEQUENCE [LARGE SCALE GENOMIC DNA]</scope>
    <source>
        <strain evidence="3 6">LIT2 A36'</strain>
    </source>
</reference>
<geneLocation type="plasmid" evidence="5 8">
    <name>unnamed2</name>
</geneLocation>
<dbReference type="EMBL" id="CP119530">
    <property type="protein sequence ID" value="WER44405.1"/>
    <property type="molecule type" value="Genomic_DNA"/>
</dbReference>
<dbReference type="InterPro" id="IPR007712">
    <property type="entry name" value="RelE/ParE_toxin"/>
</dbReference>
<dbReference type="Pfam" id="PF05016">
    <property type="entry name" value="ParE_toxin"/>
    <property type="match status" value="1"/>
</dbReference>
<organism evidence="4 7">
    <name type="scientific">Enterococcus faecalis</name>
    <name type="common">Streptococcus faecalis</name>
    <dbReference type="NCBI Taxonomy" id="1351"/>
    <lineage>
        <taxon>Bacteria</taxon>
        <taxon>Bacillati</taxon>
        <taxon>Bacillota</taxon>
        <taxon>Bacilli</taxon>
        <taxon>Lactobacillales</taxon>
        <taxon>Enterococcaceae</taxon>
        <taxon>Enterococcus</taxon>
    </lineage>
</organism>
<evidence type="ECO:0000256" key="2">
    <source>
        <dbReference type="ARBA" id="ARBA00022649"/>
    </source>
</evidence>
<dbReference type="PANTHER" id="PTHR35601">
    <property type="entry name" value="TOXIN RELE"/>
    <property type="match status" value="1"/>
</dbReference>
<dbReference type="SUPFAM" id="SSF143011">
    <property type="entry name" value="RelE-like"/>
    <property type="match status" value="1"/>
</dbReference>
<dbReference type="EMBL" id="SEWT01000035">
    <property type="protein sequence ID" value="RYU28193.1"/>
    <property type="molecule type" value="Genomic_DNA"/>
</dbReference>